<dbReference type="Gene3D" id="3.30.420.10">
    <property type="entry name" value="Ribonuclease H-like superfamily/Ribonuclease H"/>
    <property type="match status" value="1"/>
</dbReference>
<dbReference type="PANTHER" id="PTHR30194:SF3">
    <property type="entry name" value="CROSSOVER JUNCTION ENDODEOXYRIBONUCLEASE RUVC"/>
    <property type="match status" value="1"/>
</dbReference>
<comment type="catalytic activity">
    <reaction evidence="12">
        <text>Endonucleolytic cleavage at a junction such as a reciprocal single-stranded crossover between two homologous DNA duplexes (Holliday junction).</text>
        <dbReference type="EC" id="3.1.21.10"/>
    </reaction>
</comment>
<keyword evidence="3 12" id="KW-0540">Nuclease</keyword>
<evidence type="ECO:0000256" key="1">
    <source>
        <dbReference type="ARBA" id="ARBA00009518"/>
    </source>
</evidence>
<comment type="similarity">
    <text evidence="1 12">Belongs to the RuvC family.</text>
</comment>
<keyword evidence="8 12" id="KW-0460">Magnesium</keyword>
<dbReference type="SUPFAM" id="SSF53098">
    <property type="entry name" value="Ribonuclease H-like"/>
    <property type="match status" value="1"/>
</dbReference>
<dbReference type="EMBL" id="CP081495">
    <property type="protein sequence ID" value="UYW02658.1"/>
    <property type="molecule type" value="Genomic_DNA"/>
</dbReference>
<keyword evidence="5 12" id="KW-0255">Endonuclease</keyword>
<dbReference type="PRINTS" id="PR00696">
    <property type="entry name" value="RSOLVASERUVC"/>
</dbReference>
<evidence type="ECO:0000256" key="4">
    <source>
        <dbReference type="ARBA" id="ARBA00022723"/>
    </source>
</evidence>
<gene>
    <name evidence="12 14" type="primary">ruvC</name>
    <name evidence="14" type="ORF">K5I29_12825</name>
</gene>
<comment type="cofactor">
    <cofactor evidence="12">
        <name>Mg(2+)</name>
        <dbReference type="ChEBI" id="CHEBI:18420"/>
    </cofactor>
    <text evidence="12">Binds 2 Mg(2+) ion per subunit.</text>
</comment>
<feature type="active site" evidence="12">
    <location>
        <position position="145"/>
    </location>
</feature>
<evidence type="ECO:0000256" key="9">
    <source>
        <dbReference type="ARBA" id="ARBA00023125"/>
    </source>
</evidence>
<dbReference type="HAMAP" id="MF_00034">
    <property type="entry name" value="RuvC"/>
    <property type="match status" value="1"/>
</dbReference>
<keyword evidence="2 12" id="KW-0963">Cytoplasm</keyword>
<keyword evidence="7 12" id="KW-0378">Hydrolase</keyword>
<evidence type="ECO:0000256" key="2">
    <source>
        <dbReference type="ARBA" id="ARBA00022490"/>
    </source>
</evidence>
<feature type="active site" evidence="12">
    <location>
        <position position="71"/>
    </location>
</feature>
<keyword evidence="4 12" id="KW-0479">Metal-binding</keyword>
<feature type="binding site" evidence="12">
    <location>
        <position position="145"/>
    </location>
    <ligand>
        <name>Mg(2+)</name>
        <dbReference type="ChEBI" id="CHEBI:18420"/>
        <label>1</label>
    </ligand>
</feature>
<dbReference type="NCBIfam" id="TIGR00228">
    <property type="entry name" value="ruvC"/>
    <property type="match status" value="1"/>
</dbReference>
<evidence type="ECO:0000256" key="13">
    <source>
        <dbReference type="NCBIfam" id="TIGR00228"/>
    </source>
</evidence>
<dbReference type="EC" id="3.1.21.10" evidence="12 13"/>
<evidence type="ECO:0000256" key="8">
    <source>
        <dbReference type="ARBA" id="ARBA00022842"/>
    </source>
</evidence>
<dbReference type="Pfam" id="PF02075">
    <property type="entry name" value="RuvC"/>
    <property type="match status" value="1"/>
</dbReference>
<evidence type="ECO:0000256" key="11">
    <source>
        <dbReference type="ARBA" id="ARBA00023204"/>
    </source>
</evidence>
<accession>A0ABY6M266</accession>
<dbReference type="PROSITE" id="PS01321">
    <property type="entry name" value="RUVC"/>
    <property type="match status" value="1"/>
</dbReference>
<name>A0ABY6M266_9FLAO</name>
<feature type="binding site" evidence="12">
    <location>
        <position position="11"/>
    </location>
    <ligand>
        <name>Mg(2+)</name>
        <dbReference type="ChEBI" id="CHEBI:18420"/>
        <label>1</label>
    </ligand>
</feature>
<keyword evidence="15" id="KW-1185">Reference proteome</keyword>
<evidence type="ECO:0000256" key="6">
    <source>
        <dbReference type="ARBA" id="ARBA00022763"/>
    </source>
</evidence>
<keyword evidence="10 12" id="KW-0233">DNA recombination</keyword>
<reference evidence="14" key="1">
    <citation type="submission" date="2021-08" db="EMBL/GenBank/DDBJ databases">
        <title>Flavobacterium sp. strain CC-SYL302.</title>
        <authorList>
            <person name="Lin S.-Y."/>
            <person name="Lee T.-H."/>
            <person name="Young C.-C."/>
        </authorList>
    </citation>
    <scope>NUCLEOTIDE SEQUENCE</scope>
    <source>
        <strain evidence="14">CC-SYL302</strain>
    </source>
</reference>
<dbReference type="InterPro" id="IPR020563">
    <property type="entry name" value="X-over_junc_endoDNase_Mg_BS"/>
</dbReference>
<dbReference type="GO" id="GO:0016787">
    <property type="term" value="F:hydrolase activity"/>
    <property type="evidence" value="ECO:0007669"/>
    <property type="project" value="UniProtKB-KW"/>
</dbReference>
<evidence type="ECO:0000256" key="12">
    <source>
        <dbReference type="HAMAP-Rule" id="MF_00034"/>
    </source>
</evidence>
<comment type="subunit">
    <text evidence="12">Homodimer which binds Holliday junction (HJ) DNA. The HJ becomes 2-fold symmetrical on binding to RuvC with unstacked arms; it has a different conformation from HJ DNA in complex with RuvA. In the full resolvosome a probable DNA-RuvA(4)-RuvB(12)-RuvC(2) complex forms which resolves the HJ.</text>
</comment>
<comment type="function">
    <text evidence="12">The RuvA-RuvB-RuvC complex processes Holliday junction (HJ) DNA during genetic recombination and DNA repair. Endonuclease that resolves HJ intermediates. Cleaves cruciform DNA by making single-stranded nicks across the HJ at symmetrical positions within the homologous arms, yielding a 5'-phosphate and a 3'-hydroxyl group; requires a central core of homology in the junction. The consensus cleavage sequence is 5'-(A/T)TT(C/G)-3'. Cleavage occurs on the 3'-side of the TT dinucleotide at the point of strand exchange. HJ branch migration catalyzed by RuvA-RuvB allows RuvC to scan DNA until it finds its consensus sequence, where it cleaves and resolves the cruciform DNA.</text>
</comment>
<dbReference type="RefSeq" id="WP_264435201.1">
    <property type="nucleotide sequence ID" value="NZ_CP081495.1"/>
</dbReference>
<dbReference type="InterPro" id="IPR002176">
    <property type="entry name" value="X-over_junc_endoDNase_RuvC"/>
</dbReference>
<dbReference type="CDD" id="cd16962">
    <property type="entry name" value="RuvC"/>
    <property type="match status" value="1"/>
</dbReference>
<keyword evidence="9 12" id="KW-0238">DNA-binding</keyword>
<proteinExistence type="inferred from homology"/>
<evidence type="ECO:0000313" key="15">
    <source>
        <dbReference type="Proteomes" id="UP001163328"/>
    </source>
</evidence>
<evidence type="ECO:0000256" key="10">
    <source>
        <dbReference type="ARBA" id="ARBA00023172"/>
    </source>
</evidence>
<organism evidence="14 15">
    <name type="scientific">Flavobacterium agricola</name>
    <dbReference type="NCBI Taxonomy" id="2870839"/>
    <lineage>
        <taxon>Bacteria</taxon>
        <taxon>Pseudomonadati</taxon>
        <taxon>Bacteroidota</taxon>
        <taxon>Flavobacteriia</taxon>
        <taxon>Flavobacteriales</taxon>
        <taxon>Flavobacteriaceae</taxon>
        <taxon>Flavobacterium</taxon>
    </lineage>
</organism>
<dbReference type="InterPro" id="IPR036397">
    <property type="entry name" value="RNaseH_sf"/>
</dbReference>
<comment type="subcellular location">
    <subcellularLocation>
        <location evidence="12">Cytoplasm</location>
    </subcellularLocation>
</comment>
<feature type="binding site" evidence="12">
    <location>
        <position position="71"/>
    </location>
    <ligand>
        <name>Mg(2+)</name>
        <dbReference type="ChEBI" id="CHEBI:18420"/>
        <label>2</label>
    </ligand>
</feature>
<protein>
    <recommendedName>
        <fullName evidence="12 13">Crossover junction endodeoxyribonuclease RuvC</fullName>
        <ecNumber evidence="12 13">3.1.21.10</ecNumber>
    </recommendedName>
    <alternativeName>
        <fullName evidence="12">Holliday junction nuclease RuvC</fullName>
    </alternativeName>
    <alternativeName>
        <fullName evidence="12">Holliday junction resolvase RuvC</fullName>
    </alternativeName>
</protein>
<sequence length="186" mass="20712">MANERIILGIDPGTTIMGFGLIKVINNKMEFLQLNELQLSKYDNHYKRLQIIFNRTIELIDTYNPDEIAIEAPFFGKNVQSMLKLGRAQGVAMAAGLSRDIPITEYEPKKIKMAITGNGNASKEQVAKMLQQLLTGLKELPKNLDSTDGLAAAVCHYFNTGKTQVVGKSYSGWASFVSQNQERVKK</sequence>
<keyword evidence="6 12" id="KW-0227">DNA damage</keyword>
<feature type="active site" evidence="12">
    <location>
        <position position="11"/>
    </location>
</feature>
<evidence type="ECO:0000256" key="7">
    <source>
        <dbReference type="ARBA" id="ARBA00022801"/>
    </source>
</evidence>
<dbReference type="PANTHER" id="PTHR30194">
    <property type="entry name" value="CROSSOVER JUNCTION ENDODEOXYRIBONUCLEASE RUVC"/>
    <property type="match status" value="1"/>
</dbReference>
<keyword evidence="11 12" id="KW-0234">DNA repair</keyword>
<dbReference type="Proteomes" id="UP001163328">
    <property type="component" value="Chromosome"/>
</dbReference>
<evidence type="ECO:0000256" key="3">
    <source>
        <dbReference type="ARBA" id="ARBA00022722"/>
    </source>
</evidence>
<dbReference type="InterPro" id="IPR012337">
    <property type="entry name" value="RNaseH-like_sf"/>
</dbReference>
<evidence type="ECO:0000256" key="5">
    <source>
        <dbReference type="ARBA" id="ARBA00022759"/>
    </source>
</evidence>
<evidence type="ECO:0000313" key="14">
    <source>
        <dbReference type="EMBL" id="UYW02658.1"/>
    </source>
</evidence>